<evidence type="ECO:0000256" key="2">
    <source>
        <dbReference type="ARBA" id="ARBA00022963"/>
    </source>
</evidence>
<dbReference type="Proteomes" id="UP001196509">
    <property type="component" value="Unassembled WGS sequence"/>
</dbReference>
<name>A0AAE3D1L6_9HYPH</name>
<dbReference type="Pfam" id="PF01734">
    <property type="entry name" value="Patatin"/>
    <property type="match status" value="1"/>
</dbReference>
<dbReference type="PANTHER" id="PTHR14226:SF57">
    <property type="entry name" value="BLR7027 PROTEIN"/>
    <property type="match status" value="1"/>
</dbReference>
<dbReference type="CDD" id="cd07209">
    <property type="entry name" value="Pat_hypo_Ecoli_Z1214_like"/>
    <property type="match status" value="1"/>
</dbReference>
<keyword evidence="7" id="KW-1185">Reference proteome</keyword>
<feature type="domain" description="PNPLA" evidence="5">
    <location>
        <begin position="25"/>
        <end position="237"/>
    </location>
</feature>
<dbReference type="GO" id="GO:0016042">
    <property type="term" value="P:lipid catabolic process"/>
    <property type="evidence" value="ECO:0007669"/>
    <property type="project" value="UniProtKB-UniRule"/>
</dbReference>
<dbReference type="AlphaFoldDB" id="A0AAE3D1L6"/>
<gene>
    <name evidence="6" type="ORF">K1W69_21655</name>
</gene>
<dbReference type="Pfam" id="PF12536">
    <property type="entry name" value="DUF3734"/>
    <property type="match status" value="1"/>
</dbReference>
<organism evidence="6 7">
    <name type="scientific">Flavimaribacter sediminis</name>
    <dbReference type="NCBI Taxonomy" id="2865987"/>
    <lineage>
        <taxon>Bacteria</taxon>
        <taxon>Pseudomonadati</taxon>
        <taxon>Pseudomonadota</taxon>
        <taxon>Alphaproteobacteria</taxon>
        <taxon>Hyphomicrobiales</taxon>
        <taxon>Rhizobiaceae</taxon>
        <taxon>Flavimaribacter</taxon>
    </lineage>
</organism>
<dbReference type="InterPro" id="IPR021095">
    <property type="entry name" value="DUF3734"/>
</dbReference>
<evidence type="ECO:0000256" key="3">
    <source>
        <dbReference type="ARBA" id="ARBA00023098"/>
    </source>
</evidence>
<accession>A0AAE3D1L6</accession>
<reference evidence="6" key="1">
    <citation type="submission" date="2021-08" db="EMBL/GenBank/DDBJ databases">
        <title>Hoeflea bacterium WL0058 sp. nov., isolated from the sediment.</title>
        <authorList>
            <person name="Wang L."/>
            <person name="Zhang D."/>
        </authorList>
    </citation>
    <scope>NUCLEOTIDE SEQUENCE</scope>
    <source>
        <strain evidence="6">WL0058</strain>
    </source>
</reference>
<dbReference type="EMBL" id="JAICBX010000004">
    <property type="protein sequence ID" value="MBW8639815.1"/>
    <property type="molecule type" value="Genomic_DNA"/>
</dbReference>
<proteinExistence type="predicted"/>
<dbReference type="PROSITE" id="PS51635">
    <property type="entry name" value="PNPLA"/>
    <property type="match status" value="1"/>
</dbReference>
<sequence length="392" mass="44129">MVSEAPRLYKDHHGLERPPFECIALLLQGGGALGAYQAGVYKALNEAAIEPDWVAGISIGAINAAIIVGNAPEDRVEKLDQFWHLISDRSFLTPYREYFRAATQGDQARTWFNEMSAGLALLNGAEGFFAPRFPAPFFEPAGSLAATSFYDTDPLKKTLEDLIDFDRINNDGNRLSLGTVNVRTGNFTYFDTETHTIGPEHVMASGALPPGFPAVEIEGEFYWDGGLVSNTPLQWVLRDSGTRQDTLAFQVDLWSAKGEFPKNLADVSERQKEIQFSSRTRHCTNEFSREHELQADIAKLLSQLPAELADTEEARRLKDSMDHHVYNIVHLIYRSKHYEGSSRDYEFSRLSVEDHWESGYIDAVHSLRHPEIFERPENVSCVKTFDYLSDTA</sequence>
<dbReference type="InterPro" id="IPR050301">
    <property type="entry name" value="NTE"/>
</dbReference>
<dbReference type="InterPro" id="IPR016035">
    <property type="entry name" value="Acyl_Trfase/lysoPLipase"/>
</dbReference>
<keyword evidence="3 4" id="KW-0443">Lipid metabolism</keyword>
<dbReference type="RefSeq" id="WP_220230517.1">
    <property type="nucleotide sequence ID" value="NZ_JAICBX010000004.1"/>
</dbReference>
<dbReference type="PANTHER" id="PTHR14226">
    <property type="entry name" value="NEUROPATHY TARGET ESTERASE/SWISS CHEESE D.MELANOGASTER"/>
    <property type="match status" value="1"/>
</dbReference>
<evidence type="ECO:0000259" key="5">
    <source>
        <dbReference type="PROSITE" id="PS51635"/>
    </source>
</evidence>
<evidence type="ECO:0000256" key="4">
    <source>
        <dbReference type="PROSITE-ProRule" id="PRU01161"/>
    </source>
</evidence>
<feature type="active site" description="Proton acceptor" evidence="4">
    <location>
        <position position="224"/>
    </location>
</feature>
<feature type="short sequence motif" description="DGA/G" evidence="4">
    <location>
        <begin position="224"/>
        <end position="226"/>
    </location>
</feature>
<feature type="short sequence motif" description="GXGXXG" evidence="4">
    <location>
        <begin position="29"/>
        <end position="34"/>
    </location>
</feature>
<feature type="active site" description="Nucleophile" evidence="4">
    <location>
        <position position="58"/>
    </location>
</feature>
<feature type="short sequence motif" description="GXSXG" evidence="4">
    <location>
        <begin position="56"/>
        <end position="60"/>
    </location>
</feature>
<keyword evidence="2 4" id="KW-0442">Lipid degradation</keyword>
<keyword evidence="1 4" id="KW-0378">Hydrolase</keyword>
<dbReference type="InterPro" id="IPR002641">
    <property type="entry name" value="PNPLA_dom"/>
</dbReference>
<evidence type="ECO:0000256" key="1">
    <source>
        <dbReference type="ARBA" id="ARBA00022801"/>
    </source>
</evidence>
<evidence type="ECO:0000313" key="7">
    <source>
        <dbReference type="Proteomes" id="UP001196509"/>
    </source>
</evidence>
<comment type="caution">
    <text evidence="6">The sequence shown here is derived from an EMBL/GenBank/DDBJ whole genome shotgun (WGS) entry which is preliminary data.</text>
</comment>
<dbReference type="SUPFAM" id="SSF52151">
    <property type="entry name" value="FabD/lysophospholipase-like"/>
    <property type="match status" value="1"/>
</dbReference>
<dbReference type="Gene3D" id="3.40.1090.10">
    <property type="entry name" value="Cytosolic phospholipase A2 catalytic domain"/>
    <property type="match status" value="2"/>
</dbReference>
<evidence type="ECO:0000313" key="6">
    <source>
        <dbReference type="EMBL" id="MBW8639815.1"/>
    </source>
</evidence>
<dbReference type="GO" id="GO:0016787">
    <property type="term" value="F:hydrolase activity"/>
    <property type="evidence" value="ECO:0007669"/>
    <property type="project" value="UniProtKB-UniRule"/>
</dbReference>
<protein>
    <submittedName>
        <fullName evidence="6">Patatin-like phospholipase family protein</fullName>
    </submittedName>
</protein>